<gene>
    <name evidence="4" type="ORF">PV327_002418</name>
</gene>
<dbReference type="Proteomes" id="UP001168972">
    <property type="component" value="Unassembled WGS sequence"/>
</dbReference>
<accession>A0AA39KP33</accession>
<feature type="region of interest" description="Disordered" evidence="1">
    <location>
        <begin position="428"/>
        <end position="485"/>
    </location>
</feature>
<dbReference type="SUPFAM" id="SSF50156">
    <property type="entry name" value="PDZ domain-like"/>
    <property type="match status" value="1"/>
</dbReference>
<sequence>MGMEENTGEDISALCYGPGSIAGAVIGTFLTTILLLAVFTLLYKQWRKRKGNHLVLVTDPEIVEDAYAFDNPCFKDATPAPPGRNIERPLSVVSVETPTKDSTRWSSPWSSLGLGSGFKSDKRRTLDDSCLGSNATRVSVVSLRSRDFTGLGFNVCGNMREGIFVKDLLHRGPASESGRIHPGDRIASVKISFRTMVYEDALTILSYASPYDVEIEVESGGGGSRPTTLLKKTVGPSPARICHPLYRSQSIPELSRSHKSSAKRLFIADPNESPSSNYSTLNSTLKSCKSTSGTHTLERQNEESKGNNNYHRFGIKVLPALDGTVHRIENQNEHNTNLERRNSRKLDVVKNQVNNNTKDVAVIEMAKVNGDRVTVERLRQRENPIQSMTQNGTDATDSRWNEVIQKTNVEVVIPSEVPAEVHNAAMAARRNRKNSAELLKSPKCTTPESPDLEDKKSPQKNKRKAPAPPASLINESNTMLTEQDTSLPLNKYERETVDDKIETIADYTQSLKDYVDKVHEIIDDSEARQHRLNERSSLDRRNSESDTDNEMQNSFTTIELNPADITIHHTPVPRMSDDDVDDDDDNADDVYRKAASLGDLSKYEAKGLATLERAQSLDMADTGSRKRKAPLPPDDITESSELLTTHDGIGTFDRTKLKKSSEWGTLEDAIWNKNELDNSFDPETKTRKKSNGTLERSKSSVEIKLKQDTSSHAANINPNEDSIELYNLPLSKQLTKDFIHAERMFNPDEDNSLARIINDGEIVKSPTVSEIELDFREAKPLADNDEESIKNTPSPVVSESFGRALRLFDLHTNKSSIKTGEFKNNFDGILNGDDSLTYVGLKEVDEKPMKKIKVITSCPYCDQGGHHDKNCKLHGLTVNGDKNTLHGIIRDSRSPDENYLQDIEKQIENVSNVKSRISTMENGDEEDIDDEYSLGSSVTINSKTLSSPNGNHHNVSNVSVSSGDNSEDSGLVGESGEYNQKEIDVRPPLPNTPIPIDESPRKMTYITEIKVSPSREIVRDIDEVENNRDRIKPLRSEVTVTSNGKSTTGKKPPVPPRRGDASKSLKESSHDKQVVYVSEYKSSDNNGRIESPDKLDNRQLKNKKIDHWTLLSENKDQNPWGNGSNQPQSVTNIVVASGDEKTYYK</sequence>
<name>A0AA39KP33_MICHY</name>
<feature type="region of interest" description="Disordered" evidence="1">
    <location>
        <begin position="940"/>
        <end position="998"/>
    </location>
</feature>
<dbReference type="InterPro" id="IPR051342">
    <property type="entry name" value="PDZ_scaffold"/>
</dbReference>
<dbReference type="AlphaFoldDB" id="A0AA39KP33"/>
<keyword evidence="2" id="KW-0472">Membrane</keyword>
<feature type="compositionally biased region" description="Basic and acidic residues" evidence="1">
    <location>
        <begin position="1090"/>
        <end position="1107"/>
    </location>
</feature>
<evidence type="ECO:0000256" key="2">
    <source>
        <dbReference type="SAM" id="Phobius"/>
    </source>
</evidence>
<keyword evidence="2" id="KW-0812">Transmembrane</keyword>
<proteinExistence type="predicted"/>
<feature type="region of interest" description="Disordered" evidence="1">
    <location>
        <begin position="616"/>
        <end position="639"/>
    </location>
</feature>
<feature type="compositionally biased region" description="Low complexity" evidence="1">
    <location>
        <begin position="946"/>
        <end position="970"/>
    </location>
</feature>
<dbReference type="PANTHER" id="PTHR19964:SF97">
    <property type="entry name" value="PDZ DOMAIN-CONTAINING PROTEIN"/>
    <property type="match status" value="1"/>
</dbReference>
<dbReference type="CDD" id="cd00136">
    <property type="entry name" value="PDZ_canonical"/>
    <property type="match status" value="1"/>
</dbReference>
<evidence type="ECO:0000313" key="5">
    <source>
        <dbReference type="Proteomes" id="UP001168972"/>
    </source>
</evidence>
<dbReference type="Pfam" id="PF00595">
    <property type="entry name" value="PDZ"/>
    <property type="match status" value="1"/>
</dbReference>
<keyword evidence="2" id="KW-1133">Transmembrane helix</keyword>
<evidence type="ECO:0000259" key="3">
    <source>
        <dbReference type="PROSITE" id="PS50106"/>
    </source>
</evidence>
<feature type="compositionally biased region" description="Polar residues" evidence="1">
    <location>
        <begin position="1038"/>
        <end position="1049"/>
    </location>
</feature>
<feature type="compositionally biased region" description="Acidic residues" evidence="1">
    <location>
        <begin position="578"/>
        <end position="587"/>
    </location>
</feature>
<feature type="compositionally biased region" description="Basic and acidic residues" evidence="1">
    <location>
        <begin position="695"/>
        <end position="709"/>
    </location>
</feature>
<feature type="compositionally biased region" description="Basic and acidic residues" evidence="1">
    <location>
        <begin position="296"/>
        <end position="305"/>
    </location>
</feature>
<feature type="region of interest" description="Disordered" evidence="1">
    <location>
        <begin position="526"/>
        <end position="550"/>
    </location>
</feature>
<feature type="compositionally biased region" description="Basic and acidic residues" evidence="1">
    <location>
        <begin position="1057"/>
        <end position="1073"/>
    </location>
</feature>
<feature type="region of interest" description="Disordered" evidence="1">
    <location>
        <begin position="1029"/>
        <end position="1145"/>
    </location>
</feature>
<feature type="compositionally biased region" description="Polar residues" evidence="1">
    <location>
        <begin position="473"/>
        <end position="485"/>
    </location>
</feature>
<feature type="compositionally biased region" description="Polar residues" evidence="1">
    <location>
        <begin position="1117"/>
        <end position="1134"/>
    </location>
</feature>
<feature type="region of interest" description="Disordered" evidence="1">
    <location>
        <begin position="676"/>
        <end position="717"/>
    </location>
</feature>
<keyword evidence="5" id="KW-1185">Reference proteome</keyword>
<dbReference type="Gene3D" id="2.30.42.10">
    <property type="match status" value="1"/>
</dbReference>
<protein>
    <recommendedName>
        <fullName evidence="3">PDZ domain-containing protein</fullName>
    </recommendedName>
</protein>
<dbReference type="EMBL" id="JAQQBR010001831">
    <property type="protein sequence ID" value="KAK0168640.1"/>
    <property type="molecule type" value="Genomic_DNA"/>
</dbReference>
<evidence type="ECO:0000313" key="4">
    <source>
        <dbReference type="EMBL" id="KAK0168640.1"/>
    </source>
</evidence>
<feature type="region of interest" description="Disordered" evidence="1">
    <location>
        <begin position="568"/>
        <end position="587"/>
    </location>
</feature>
<feature type="compositionally biased region" description="Polar residues" evidence="1">
    <location>
        <begin position="272"/>
        <end position="295"/>
    </location>
</feature>
<reference evidence="4" key="2">
    <citation type="submission" date="2023-03" db="EMBL/GenBank/DDBJ databases">
        <authorList>
            <person name="Inwood S.N."/>
            <person name="Skelly J.G."/>
            <person name="Guhlin J."/>
            <person name="Harrop T.W.R."/>
            <person name="Goldson S.G."/>
            <person name="Dearden P.K."/>
        </authorList>
    </citation>
    <scope>NUCLEOTIDE SEQUENCE</scope>
    <source>
        <strain evidence="4">Lincoln</strain>
        <tissue evidence="4">Whole body</tissue>
    </source>
</reference>
<dbReference type="InterPro" id="IPR001478">
    <property type="entry name" value="PDZ"/>
</dbReference>
<dbReference type="PROSITE" id="PS50106">
    <property type="entry name" value="PDZ"/>
    <property type="match status" value="1"/>
</dbReference>
<dbReference type="SMART" id="SM00228">
    <property type="entry name" value="PDZ"/>
    <property type="match status" value="1"/>
</dbReference>
<feature type="transmembrane region" description="Helical" evidence="2">
    <location>
        <begin position="20"/>
        <end position="43"/>
    </location>
</feature>
<dbReference type="PANTHER" id="PTHR19964">
    <property type="entry name" value="MULTIPLE PDZ DOMAIN PROTEIN"/>
    <property type="match status" value="1"/>
</dbReference>
<feature type="compositionally biased region" description="Basic and acidic residues" evidence="1">
    <location>
        <begin position="526"/>
        <end position="544"/>
    </location>
</feature>
<reference evidence="4" key="1">
    <citation type="journal article" date="2023" name="bioRxiv">
        <title>Scaffold-level genome assemblies of two parasitoid biocontrol wasps reveal the parthenogenesis mechanism and an associated novel virus.</title>
        <authorList>
            <person name="Inwood S."/>
            <person name="Skelly J."/>
            <person name="Guhlin J."/>
            <person name="Harrop T."/>
            <person name="Goldson S."/>
            <person name="Dearden P."/>
        </authorList>
    </citation>
    <scope>NUCLEOTIDE SEQUENCE</scope>
    <source>
        <strain evidence="4">Lincoln</strain>
        <tissue evidence="4">Whole body</tissue>
    </source>
</reference>
<organism evidence="4 5">
    <name type="scientific">Microctonus hyperodae</name>
    <name type="common">Parasitoid wasp</name>
    <dbReference type="NCBI Taxonomy" id="165561"/>
    <lineage>
        <taxon>Eukaryota</taxon>
        <taxon>Metazoa</taxon>
        <taxon>Ecdysozoa</taxon>
        <taxon>Arthropoda</taxon>
        <taxon>Hexapoda</taxon>
        <taxon>Insecta</taxon>
        <taxon>Pterygota</taxon>
        <taxon>Neoptera</taxon>
        <taxon>Endopterygota</taxon>
        <taxon>Hymenoptera</taxon>
        <taxon>Apocrita</taxon>
        <taxon>Ichneumonoidea</taxon>
        <taxon>Braconidae</taxon>
        <taxon>Euphorinae</taxon>
        <taxon>Microctonus</taxon>
    </lineage>
</organism>
<comment type="caution">
    <text evidence="4">The sequence shown here is derived from an EMBL/GenBank/DDBJ whole genome shotgun (WGS) entry which is preliminary data.</text>
</comment>
<feature type="region of interest" description="Disordered" evidence="1">
    <location>
        <begin position="267"/>
        <end position="309"/>
    </location>
</feature>
<dbReference type="InterPro" id="IPR036034">
    <property type="entry name" value="PDZ_sf"/>
</dbReference>
<feature type="domain" description="PDZ" evidence="3">
    <location>
        <begin position="140"/>
        <end position="205"/>
    </location>
</feature>
<evidence type="ECO:0000256" key="1">
    <source>
        <dbReference type="SAM" id="MobiDB-lite"/>
    </source>
</evidence>